<dbReference type="Pfam" id="PF01636">
    <property type="entry name" value="APH"/>
    <property type="match status" value="1"/>
</dbReference>
<evidence type="ECO:0000313" key="2">
    <source>
        <dbReference type="EMBL" id="MFD2185182.1"/>
    </source>
</evidence>
<feature type="domain" description="Aminoglycoside phosphotransferase" evidence="1">
    <location>
        <begin position="363"/>
        <end position="418"/>
    </location>
</feature>
<dbReference type="EMBL" id="JBHUHY010000002">
    <property type="protein sequence ID" value="MFD2185182.1"/>
    <property type="molecule type" value="Genomic_DNA"/>
</dbReference>
<dbReference type="Gene3D" id="3.90.1200.10">
    <property type="match status" value="1"/>
</dbReference>
<accession>A0ABW5ASW2</accession>
<dbReference type="InterPro" id="IPR002575">
    <property type="entry name" value="Aminoglycoside_PTrfase"/>
</dbReference>
<dbReference type="Proteomes" id="UP001597344">
    <property type="component" value="Unassembled WGS sequence"/>
</dbReference>
<name>A0ABW5ASW2_9FLAO</name>
<dbReference type="RefSeq" id="WP_378318136.1">
    <property type="nucleotide sequence ID" value="NZ_JBHUHY010000002.1"/>
</dbReference>
<proteinExistence type="predicted"/>
<evidence type="ECO:0000259" key="1">
    <source>
        <dbReference type="Pfam" id="PF01636"/>
    </source>
</evidence>
<keyword evidence="3" id="KW-1185">Reference proteome</keyword>
<organism evidence="2 3">
    <name type="scientific">Aquimarina celericrescens</name>
    <dbReference type="NCBI Taxonomy" id="1964542"/>
    <lineage>
        <taxon>Bacteria</taxon>
        <taxon>Pseudomonadati</taxon>
        <taxon>Bacteroidota</taxon>
        <taxon>Flavobacteriia</taxon>
        <taxon>Flavobacteriales</taxon>
        <taxon>Flavobacteriaceae</taxon>
        <taxon>Aquimarina</taxon>
    </lineage>
</organism>
<sequence>MTTESKPKKDLNDEYIYTSEWSELFKNPQFVEELCEDILEPYIITKRWYGGKASALKYIELIDHFKIQDDNDLFYGLVLEVNFREAFVQNYFIPIALVTDLNFSQEDIITKIQLNQKKGFLVDATLLESFRKQIFEKILEGAKTKYKGLEFRRGRGCKDSEYISSCFLGAEQSNTSIIFNDQYILKIFRRIFTDQNPDYEINKYLTDKNVFKNTPKYSGSITLRFSDKNVITLALMQRLVPNQGDAWEYFLDQLKDIFKKLNEIHPDITQVQPIGMFDKIDLSILPDEIMNYCPMSFFEDIDQLALRTAQMHVALGLERINTQFTPQIYSNDYSVWLKNRLIYQFENRVNLVENNLHKLEGLRLELAQEFLDRKKDIRKRLLDFDESKLKGERIRIHGDFHLGQVLVNDHDFYIIDFEGEPESTIRDRKVKQPPLKDVAGLFRSFNYALYSTIFNNIEDFGYTKEELFHFAEVLYSYMVAVFLRRYVKYVQSHNLSIGYKKEIKFILNYCLLEKAVYELGYELNSRPRWAVIPLKGISKIINS</sequence>
<evidence type="ECO:0000313" key="3">
    <source>
        <dbReference type="Proteomes" id="UP001597344"/>
    </source>
</evidence>
<gene>
    <name evidence="2" type="ORF">ACFSJT_00135</name>
</gene>
<protein>
    <submittedName>
        <fullName evidence="2">Phosphotransferase</fullName>
    </submittedName>
</protein>
<comment type="caution">
    <text evidence="2">The sequence shown here is derived from an EMBL/GenBank/DDBJ whole genome shotgun (WGS) entry which is preliminary data.</text>
</comment>
<dbReference type="InterPro" id="IPR011009">
    <property type="entry name" value="Kinase-like_dom_sf"/>
</dbReference>
<dbReference type="SUPFAM" id="SSF56112">
    <property type="entry name" value="Protein kinase-like (PK-like)"/>
    <property type="match status" value="1"/>
</dbReference>
<reference evidence="3" key="1">
    <citation type="journal article" date="2019" name="Int. J. Syst. Evol. Microbiol.">
        <title>The Global Catalogue of Microorganisms (GCM) 10K type strain sequencing project: providing services to taxonomists for standard genome sequencing and annotation.</title>
        <authorList>
            <consortium name="The Broad Institute Genomics Platform"/>
            <consortium name="The Broad Institute Genome Sequencing Center for Infectious Disease"/>
            <person name="Wu L."/>
            <person name="Ma J."/>
        </authorList>
    </citation>
    <scope>NUCLEOTIDE SEQUENCE [LARGE SCALE GENOMIC DNA]</scope>
    <source>
        <strain evidence="3">DT92</strain>
    </source>
</reference>